<dbReference type="InterPro" id="IPR036179">
    <property type="entry name" value="Ig-like_dom_sf"/>
</dbReference>
<dbReference type="Pfam" id="PF13927">
    <property type="entry name" value="Ig_3"/>
    <property type="match status" value="3"/>
</dbReference>
<protein>
    <submittedName>
        <fullName evidence="2">HMCN1-like protein</fullName>
    </submittedName>
</protein>
<sequence length="586" mass="64730">PPVVKPLTKVLVLERDNVSVACQITAGVPNTTDFTWERMSDMIPISMEQTLVILSIDRKQDGNYRCTASNLMEPTVGDATVGNSSNTVYIDVQFAPTAPTFHFGGRAGANIPDNYLSVIRGNVTTVTCESIANPMPDYTWNGNNTAWTFTPTDDENRTCTVRNNPPSKPAFYFGDQAEAIIPDNTLSVIQGNVTTVICESSANPLPTYTWNGYNNTLTFTPTVDENRTCSVRNSMVTTGYGTVSGYNSSVLIVNVIHGEPVHVTCSASSSPSSTYSWSRYQVKQSNVMWIPNAQTSHDGTYTCKAENIMNITFDGPVRGNSSKLFHLDVLIPPVVKPLANVVVLERSNVSVACQITAGVPNTTNFTWERMSDMTPYSMEQTIVIPNIYRTHSGNYRCTASNLMEPTGCDATVGNNEAEVINFTLLHVNQGQHLEVDENAQVIFYCQTHSNPLSNISLLKESHYLKTASNTSDLEFTISKSAPRASSLFPTHQNITSATGEPAVFTLNLVAFPRPRVADFVWEKDVFANDTWHIVSNDTDIDILIYKDGLQTKLSFSSVKEDDFGYYRVHVHNELGNYTETFRLQAQ</sequence>
<name>A0ABY7E6L5_MYAAR</name>
<evidence type="ECO:0000313" key="3">
    <source>
        <dbReference type="Proteomes" id="UP001164746"/>
    </source>
</evidence>
<dbReference type="InterPro" id="IPR003599">
    <property type="entry name" value="Ig_sub"/>
</dbReference>
<accession>A0ABY7E6L5</accession>
<gene>
    <name evidence="2" type="ORF">MAR_021031</name>
</gene>
<dbReference type="InterPro" id="IPR003598">
    <property type="entry name" value="Ig_sub2"/>
</dbReference>
<dbReference type="SMART" id="SM00409">
    <property type="entry name" value="IG"/>
    <property type="match status" value="5"/>
</dbReference>
<organism evidence="2 3">
    <name type="scientific">Mya arenaria</name>
    <name type="common">Soft-shell clam</name>
    <dbReference type="NCBI Taxonomy" id="6604"/>
    <lineage>
        <taxon>Eukaryota</taxon>
        <taxon>Metazoa</taxon>
        <taxon>Spiralia</taxon>
        <taxon>Lophotrochozoa</taxon>
        <taxon>Mollusca</taxon>
        <taxon>Bivalvia</taxon>
        <taxon>Autobranchia</taxon>
        <taxon>Heteroconchia</taxon>
        <taxon>Euheterodonta</taxon>
        <taxon>Imparidentia</taxon>
        <taxon>Neoheterodontei</taxon>
        <taxon>Myida</taxon>
        <taxon>Myoidea</taxon>
        <taxon>Myidae</taxon>
        <taxon>Mya</taxon>
    </lineage>
</organism>
<feature type="domain" description="Ig-like" evidence="1">
    <location>
        <begin position="332"/>
        <end position="420"/>
    </location>
</feature>
<keyword evidence="3" id="KW-1185">Reference proteome</keyword>
<dbReference type="PROSITE" id="PS50835">
    <property type="entry name" value="IG_LIKE"/>
    <property type="match status" value="3"/>
</dbReference>
<dbReference type="InterPro" id="IPR013783">
    <property type="entry name" value="Ig-like_fold"/>
</dbReference>
<dbReference type="PANTHER" id="PTHR46013">
    <property type="entry name" value="VASCULAR CELL ADHESION MOLECULE 1"/>
    <property type="match status" value="1"/>
</dbReference>
<dbReference type="Gene3D" id="2.60.40.10">
    <property type="entry name" value="Immunoglobulins"/>
    <property type="match status" value="4"/>
</dbReference>
<feature type="domain" description="Ig-like" evidence="1">
    <location>
        <begin position="1"/>
        <end position="77"/>
    </location>
</feature>
<dbReference type="EMBL" id="CP111016">
    <property type="protein sequence ID" value="WAR05662.1"/>
    <property type="molecule type" value="Genomic_DNA"/>
</dbReference>
<dbReference type="InterPro" id="IPR007110">
    <property type="entry name" value="Ig-like_dom"/>
</dbReference>
<reference evidence="2" key="1">
    <citation type="submission" date="2022-11" db="EMBL/GenBank/DDBJ databases">
        <title>Centuries of genome instability and evolution in soft-shell clam transmissible cancer (bioRxiv).</title>
        <authorList>
            <person name="Hart S.F.M."/>
            <person name="Yonemitsu M.A."/>
            <person name="Giersch R.M."/>
            <person name="Beal B.F."/>
            <person name="Arriagada G."/>
            <person name="Davis B.W."/>
            <person name="Ostrander E.A."/>
            <person name="Goff S.P."/>
            <person name="Metzger M.J."/>
        </authorList>
    </citation>
    <scope>NUCLEOTIDE SEQUENCE</scope>
    <source>
        <strain evidence="2">MELC-2E11</strain>
        <tissue evidence="2">Siphon/mantle</tissue>
    </source>
</reference>
<feature type="non-terminal residue" evidence="2">
    <location>
        <position position="586"/>
    </location>
</feature>
<dbReference type="SMART" id="SM00408">
    <property type="entry name" value="IGc2"/>
    <property type="match status" value="4"/>
</dbReference>
<dbReference type="Proteomes" id="UP001164746">
    <property type="component" value="Chromosome 5"/>
</dbReference>
<evidence type="ECO:0000259" key="1">
    <source>
        <dbReference type="PROSITE" id="PS50835"/>
    </source>
</evidence>
<feature type="non-terminal residue" evidence="2">
    <location>
        <position position="1"/>
    </location>
</feature>
<proteinExistence type="predicted"/>
<dbReference type="PANTHER" id="PTHR46013:SF4">
    <property type="entry name" value="B-CELL RECEPTOR CD22-RELATED"/>
    <property type="match status" value="1"/>
</dbReference>
<evidence type="ECO:0000313" key="2">
    <source>
        <dbReference type="EMBL" id="WAR05662.1"/>
    </source>
</evidence>
<dbReference type="SUPFAM" id="SSF48726">
    <property type="entry name" value="Immunoglobulin"/>
    <property type="match status" value="5"/>
</dbReference>
<feature type="domain" description="Ig-like" evidence="1">
    <location>
        <begin position="248"/>
        <end position="314"/>
    </location>
</feature>